<name>A0A8C4N9T8_EPTBU</name>
<dbReference type="GeneTree" id="ENSGT00940000154076"/>
<dbReference type="GO" id="GO:0045505">
    <property type="term" value="F:dynein intermediate chain binding"/>
    <property type="evidence" value="ECO:0007669"/>
    <property type="project" value="InterPro"/>
</dbReference>
<dbReference type="AlphaFoldDB" id="A0A8C4N9T8"/>
<dbReference type="GO" id="GO:0007018">
    <property type="term" value="P:microtubule-based movement"/>
    <property type="evidence" value="ECO:0007669"/>
    <property type="project" value="InterPro"/>
</dbReference>
<dbReference type="Pfam" id="PF08385">
    <property type="entry name" value="DHC_N1"/>
    <property type="match status" value="1"/>
</dbReference>
<keyword evidence="3" id="KW-1185">Reference proteome</keyword>
<dbReference type="PANTHER" id="PTHR46532:SF11">
    <property type="entry name" value="DYNEIN AXONEMAL HEAVY CHAIN 12"/>
    <property type="match status" value="1"/>
</dbReference>
<dbReference type="Ensembl" id="ENSEBUT00000003850.1">
    <property type="protein sequence ID" value="ENSEBUP00000003479.1"/>
    <property type="gene ID" value="ENSEBUG00000002529.1"/>
</dbReference>
<reference evidence="2" key="1">
    <citation type="submission" date="2025-08" db="UniProtKB">
        <authorList>
            <consortium name="Ensembl"/>
        </authorList>
    </citation>
    <scope>IDENTIFICATION</scope>
</reference>
<accession>A0A8C4N9T8</accession>
<reference evidence="2" key="2">
    <citation type="submission" date="2025-09" db="UniProtKB">
        <authorList>
            <consortium name="Ensembl"/>
        </authorList>
    </citation>
    <scope>IDENTIFICATION</scope>
</reference>
<evidence type="ECO:0000313" key="2">
    <source>
        <dbReference type="Ensembl" id="ENSEBUP00000003479.1"/>
    </source>
</evidence>
<sequence length="441" mass="50648">MSKQKEMIFLLEKFENSIFKSWTKGVDSVCQMNLQEHLLIRDTSSRLLSLNFKKELVSMLKEVRYLLKMKWNDIPSGLLDLHSKTDTYHKFVTTLELLVTSYNKVSESLEPLEEHLVQSELDDVDRELLQAEHTLTWESDGVWEYIQGVREVIYDLDTRLQKAKSNICTICGIVQDWLSLQLFKCKDKKSESLLDIVGPSTSLERSSKSIHSGGDHIHELLLENQTLFKAELDDVAWQAYLAHVDATLFDGLTNIINNSFQMLLTNMDLQEAAVPMFEVRLELDTSELIFKPSLEINSPGGMYDLMRNQLDDIYRIAANVGRPVLGKPSFQTELEEMESLSQTRNQILSNVVNAMVEALDYKALFEDFSSLWIESRTEFFAHFLTRGISSRPDELRAQEQRDQQACPPTLEDFKCQVPSSRCHCEENSQTVALKNGARDDE</sequence>
<dbReference type="PANTHER" id="PTHR46532">
    <property type="entry name" value="MALE FERTILITY FACTOR KL5"/>
    <property type="match status" value="1"/>
</dbReference>
<evidence type="ECO:0000313" key="3">
    <source>
        <dbReference type="Proteomes" id="UP000694388"/>
    </source>
</evidence>
<evidence type="ECO:0000259" key="1">
    <source>
        <dbReference type="Pfam" id="PF08385"/>
    </source>
</evidence>
<dbReference type="InterPro" id="IPR013594">
    <property type="entry name" value="Dynein_heavy_tail"/>
</dbReference>
<dbReference type="GO" id="GO:0051959">
    <property type="term" value="F:dynein light intermediate chain binding"/>
    <property type="evidence" value="ECO:0007669"/>
    <property type="project" value="InterPro"/>
</dbReference>
<dbReference type="Proteomes" id="UP000694388">
    <property type="component" value="Unplaced"/>
</dbReference>
<organism evidence="2 3">
    <name type="scientific">Eptatretus burgeri</name>
    <name type="common">Inshore hagfish</name>
    <dbReference type="NCBI Taxonomy" id="7764"/>
    <lineage>
        <taxon>Eukaryota</taxon>
        <taxon>Metazoa</taxon>
        <taxon>Chordata</taxon>
        <taxon>Craniata</taxon>
        <taxon>Vertebrata</taxon>
        <taxon>Cyclostomata</taxon>
        <taxon>Myxini</taxon>
        <taxon>Myxiniformes</taxon>
        <taxon>Myxinidae</taxon>
        <taxon>Eptatretinae</taxon>
        <taxon>Eptatretus</taxon>
    </lineage>
</organism>
<dbReference type="GO" id="GO:0005858">
    <property type="term" value="C:axonemal dynein complex"/>
    <property type="evidence" value="ECO:0007669"/>
    <property type="project" value="TreeGrafter"/>
</dbReference>
<feature type="domain" description="Dynein heavy chain tail" evidence="1">
    <location>
        <begin position="2"/>
        <end position="145"/>
    </location>
</feature>
<proteinExistence type="predicted"/>
<dbReference type="InterPro" id="IPR026983">
    <property type="entry name" value="DHC"/>
</dbReference>
<protein>
    <recommendedName>
        <fullName evidence="1">Dynein heavy chain tail domain-containing protein</fullName>
    </recommendedName>
</protein>